<evidence type="ECO:0000313" key="2">
    <source>
        <dbReference type="Proteomes" id="UP001265301"/>
    </source>
</evidence>
<organism evidence="1 2">
    <name type="scientific">Enterococcus viikkiensis</name>
    <dbReference type="NCBI Taxonomy" id="930854"/>
    <lineage>
        <taxon>Bacteria</taxon>
        <taxon>Bacillati</taxon>
        <taxon>Bacillota</taxon>
        <taxon>Bacilli</taxon>
        <taxon>Lactobacillales</taxon>
        <taxon>Enterococcaceae</taxon>
        <taxon>Enterococcus</taxon>
    </lineage>
</organism>
<protein>
    <submittedName>
        <fullName evidence="1">Uncharacterized protein</fullName>
    </submittedName>
</protein>
<name>A0ABU3FRH8_9ENTE</name>
<accession>A0ABU3FRH8</accession>
<dbReference type="EMBL" id="JARQBN010000016">
    <property type="protein sequence ID" value="MDT2828581.1"/>
    <property type="molecule type" value="Genomic_DNA"/>
</dbReference>
<comment type="caution">
    <text evidence="1">The sequence shown here is derived from an EMBL/GenBank/DDBJ whole genome shotgun (WGS) entry which is preliminary data.</text>
</comment>
<proteinExistence type="predicted"/>
<gene>
    <name evidence="1" type="ORF">P7H59_09005</name>
</gene>
<dbReference type="Proteomes" id="UP001265301">
    <property type="component" value="Unassembled WGS sequence"/>
</dbReference>
<reference evidence="1 2" key="1">
    <citation type="submission" date="2023-03" db="EMBL/GenBank/DDBJ databases">
        <authorList>
            <person name="Shen W."/>
            <person name="Cai J."/>
        </authorList>
    </citation>
    <scope>NUCLEOTIDE SEQUENCE [LARGE SCALE GENOMIC DNA]</scope>
    <source>
        <strain evidence="1 2">B101</strain>
    </source>
</reference>
<evidence type="ECO:0000313" key="1">
    <source>
        <dbReference type="EMBL" id="MDT2828581.1"/>
    </source>
</evidence>
<sequence>MKTGYYTNELEALVVDGAIDLALVNDAMWCILKLKNDLELFEESYRGTNVDQEQTTFID</sequence>
<dbReference type="RefSeq" id="WP_311819304.1">
    <property type="nucleotide sequence ID" value="NZ_JARQBN010000016.1"/>
</dbReference>
<keyword evidence="2" id="KW-1185">Reference proteome</keyword>